<dbReference type="OrthoDB" id="9153235at2"/>
<evidence type="ECO:0008006" key="3">
    <source>
        <dbReference type="Google" id="ProtNLM"/>
    </source>
</evidence>
<dbReference type="SUPFAM" id="SSF54427">
    <property type="entry name" value="NTF2-like"/>
    <property type="match status" value="1"/>
</dbReference>
<evidence type="ECO:0000313" key="2">
    <source>
        <dbReference type="Proteomes" id="UP000516764"/>
    </source>
</evidence>
<dbReference type="Proteomes" id="UP000516764">
    <property type="component" value="Chromosome"/>
</dbReference>
<accession>A0A7L8AFS6</accession>
<gene>
    <name evidence="1" type="ORF">H9I45_15215</name>
</gene>
<dbReference type="AlphaFoldDB" id="A0A7L8AFS6"/>
<proteinExistence type="predicted"/>
<protein>
    <recommendedName>
        <fullName evidence="3">Nuclear transport factor 2 family protein</fullName>
    </recommendedName>
</protein>
<reference evidence="1 2" key="1">
    <citation type="journal article" date="2016" name="Int. J. Syst. Evol. Microbiol.">
        <title>Polaribacter haliotis sp. nov., isolated from the gut of abalone Haliotis discus hannai.</title>
        <authorList>
            <person name="Kim Y.O."/>
            <person name="Park I.S."/>
            <person name="Park S."/>
            <person name="Nam B.H."/>
            <person name="Park J.M."/>
            <person name="Kim D.G."/>
            <person name="Yoon J.H."/>
        </authorList>
    </citation>
    <scope>NUCLEOTIDE SEQUENCE [LARGE SCALE GENOMIC DNA]</scope>
    <source>
        <strain evidence="1 2">KCTC 52418</strain>
    </source>
</reference>
<keyword evidence="2" id="KW-1185">Reference proteome</keyword>
<dbReference type="EMBL" id="CP061813">
    <property type="protein sequence ID" value="QOD60669.1"/>
    <property type="molecule type" value="Genomic_DNA"/>
</dbReference>
<dbReference type="InterPro" id="IPR032710">
    <property type="entry name" value="NTF2-like_dom_sf"/>
</dbReference>
<dbReference type="RefSeq" id="WP_088354274.1">
    <property type="nucleotide sequence ID" value="NZ_CP061813.1"/>
</dbReference>
<organism evidence="1 2">
    <name type="scientific">Polaribacter haliotis</name>
    <dbReference type="NCBI Taxonomy" id="1888915"/>
    <lineage>
        <taxon>Bacteria</taxon>
        <taxon>Pseudomonadati</taxon>
        <taxon>Bacteroidota</taxon>
        <taxon>Flavobacteriia</taxon>
        <taxon>Flavobacteriales</taxon>
        <taxon>Flavobacteriaceae</taxon>
    </lineage>
</organism>
<evidence type="ECO:0000313" key="1">
    <source>
        <dbReference type="EMBL" id="QOD60669.1"/>
    </source>
</evidence>
<dbReference type="KEGG" id="phal:H9I45_15215"/>
<sequence>MNLIHKLAKTYNNLNIKHIEGFLSKDVIYESQNVLEPIQGRENLINYLTQKFETIKKSNNLVYAELGYLDAQKEKACIILSQGEKENEGALVLIESADNLITRIDICTVAPH</sequence>
<name>A0A7L8AFS6_9FLAO</name>